<dbReference type="CDD" id="cd11375">
    <property type="entry name" value="Peptidase_M54"/>
    <property type="match status" value="1"/>
</dbReference>
<dbReference type="PANTHER" id="PTHR15910">
    <property type="entry name" value="ARCHAEMETZINCIN"/>
    <property type="match status" value="1"/>
</dbReference>
<dbReference type="RefSeq" id="WP_160376111.1">
    <property type="nucleotide sequence ID" value="NZ_WSTB01000011.1"/>
</dbReference>
<keyword evidence="3" id="KW-0479">Metal-binding</keyword>
<evidence type="ECO:0000256" key="3">
    <source>
        <dbReference type="ARBA" id="ARBA00022723"/>
    </source>
</evidence>
<keyword evidence="5" id="KW-0862">Zinc</keyword>
<keyword evidence="6" id="KW-0482">Metalloprotease</keyword>
<evidence type="ECO:0000256" key="2">
    <source>
        <dbReference type="ARBA" id="ARBA00022670"/>
    </source>
</evidence>
<dbReference type="Gene3D" id="3.40.390.10">
    <property type="entry name" value="Collagenase (Catalytic Domain)"/>
    <property type="match status" value="1"/>
</dbReference>
<comment type="cofactor">
    <cofactor evidence="1">
        <name>Zn(2+)</name>
        <dbReference type="ChEBI" id="CHEBI:29105"/>
    </cofactor>
</comment>
<dbReference type="PANTHER" id="PTHR15910:SF1">
    <property type="entry name" value="ARCHAEMETZINCIN-2"/>
    <property type="match status" value="1"/>
</dbReference>
<dbReference type="GO" id="GO:0006508">
    <property type="term" value="P:proteolysis"/>
    <property type="evidence" value="ECO:0007669"/>
    <property type="project" value="UniProtKB-KW"/>
</dbReference>
<proteinExistence type="predicted"/>
<dbReference type="PROSITE" id="PS51257">
    <property type="entry name" value="PROKAR_LIPOPROTEIN"/>
    <property type="match status" value="1"/>
</dbReference>
<dbReference type="Proteomes" id="UP000471501">
    <property type="component" value="Unassembled WGS sequence"/>
</dbReference>
<keyword evidence="4" id="KW-0378">Hydrolase</keyword>
<dbReference type="InterPro" id="IPR024079">
    <property type="entry name" value="MetalloPept_cat_dom_sf"/>
</dbReference>
<dbReference type="InterPro" id="IPR012962">
    <property type="entry name" value="Pept_M54_archaemetzincn"/>
</dbReference>
<dbReference type="GO" id="GO:0046872">
    <property type="term" value="F:metal ion binding"/>
    <property type="evidence" value="ECO:0007669"/>
    <property type="project" value="UniProtKB-KW"/>
</dbReference>
<evidence type="ECO:0000313" key="7">
    <source>
        <dbReference type="EMBL" id="MWB96211.1"/>
    </source>
</evidence>
<dbReference type="SUPFAM" id="SSF55486">
    <property type="entry name" value="Metalloproteases ('zincins'), catalytic domain"/>
    <property type="match status" value="1"/>
</dbReference>
<comment type="caution">
    <text evidence="7">The sequence shown here is derived from an EMBL/GenBank/DDBJ whole genome shotgun (WGS) entry which is preliminary data.</text>
</comment>
<sequence length="288" mass="33160">MKKQCLLLLIILVSCTSKKKDPYFDPIAKNDIALAEPVAGDWLYAHKEKGQTFEQFQSSRHIVPSPEANIVYIRPIGTFDTLQKKQVELVREYLQIFFQLETISLETISNDVVPENKRRIGADGNEQLLAGYILDSILKKDKPNKQIALMGLTEKDLYPQPSWNFVFGLASYRDKVGVTSMYRFQEEEKTPENFNLCLTRLLKTSSHEIGHMFGMHHCIVANCVMNGTNSVPETDEHTIRLCSTCQRKLQSGIQYNNKKRLLELADYFRKNNLKSELNWIQKDIKSIP</sequence>
<evidence type="ECO:0000313" key="8">
    <source>
        <dbReference type="Proteomes" id="UP000471501"/>
    </source>
</evidence>
<evidence type="ECO:0000256" key="5">
    <source>
        <dbReference type="ARBA" id="ARBA00022833"/>
    </source>
</evidence>
<keyword evidence="2 7" id="KW-0645">Protease</keyword>
<evidence type="ECO:0000256" key="1">
    <source>
        <dbReference type="ARBA" id="ARBA00001947"/>
    </source>
</evidence>
<name>A0A6I4NQ56_9FLAO</name>
<organism evidence="7 8">
    <name type="scientific">Flavobacterium hydrocarbonoxydans</name>
    <dbReference type="NCBI Taxonomy" id="2683249"/>
    <lineage>
        <taxon>Bacteria</taxon>
        <taxon>Pseudomonadati</taxon>
        <taxon>Bacteroidota</taxon>
        <taxon>Flavobacteriia</taxon>
        <taxon>Flavobacteriales</taxon>
        <taxon>Flavobacteriaceae</taxon>
        <taxon>Flavobacterium</taxon>
    </lineage>
</organism>
<evidence type="ECO:0000256" key="4">
    <source>
        <dbReference type="ARBA" id="ARBA00022801"/>
    </source>
</evidence>
<reference evidence="7 8" key="1">
    <citation type="submission" date="2019-12" db="EMBL/GenBank/DDBJ databases">
        <authorList>
            <person name="Kim Y.S."/>
        </authorList>
    </citation>
    <scope>NUCLEOTIDE SEQUENCE [LARGE SCALE GENOMIC DNA]</scope>
    <source>
        <strain evidence="7 8">GA093</strain>
    </source>
</reference>
<dbReference type="GO" id="GO:0008237">
    <property type="term" value="F:metallopeptidase activity"/>
    <property type="evidence" value="ECO:0007669"/>
    <property type="project" value="UniProtKB-KW"/>
</dbReference>
<dbReference type="EMBL" id="WSTB01000011">
    <property type="protein sequence ID" value="MWB96211.1"/>
    <property type="molecule type" value="Genomic_DNA"/>
</dbReference>
<dbReference type="AlphaFoldDB" id="A0A6I4NQ56"/>
<protein>
    <submittedName>
        <fullName evidence="7">Zn-dependent protease</fullName>
    </submittedName>
</protein>
<accession>A0A6I4NQ56</accession>
<keyword evidence="8" id="KW-1185">Reference proteome</keyword>
<gene>
    <name evidence="7" type="ORF">GON26_17755</name>
</gene>
<evidence type="ECO:0000256" key="6">
    <source>
        <dbReference type="ARBA" id="ARBA00023049"/>
    </source>
</evidence>
<dbReference type="Pfam" id="PF07998">
    <property type="entry name" value="Peptidase_M54"/>
    <property type="match status" value="1"/>
</dbReference>